<evidence type="ECO:0000313" key="1">
    <source>
        <dbReference type="EMBL" id="GFD40323.1"/>
    </source>
</evidence>
<proteinExistence type="predicted"/>
<feature type="non-terminal residue" evidence="1">
    <location>
        <position position="1"/>
    </location>
</feature>
<reference evidence="1" key="1">
    <citation type="journal article" date="2019" name="Sci. Rep.">
        <title>Draft genome of Tanacetum cinerariifolium, the natural source of mosquito coil.</title>
        <authorList>
            <person name="Yamashiro T."/>
            <person name="Shiraishi A."/>
            <person name="Satake H."/>
            <person name="Nakayama K."/>
        </authorList>
    </citation>
    <scope>NUCLEOTIDE SEQUENCE</scope>
</reference>
<feature type="non-terminal residue" evidence="1">
    <location>
        <position position="107"/>
    </location>
</feature>
<dbReference type="AlphaFoldDB" id="A0A699W0X9"/>
<gene>
    <name evidence="1" type="ORF">Tci_912292</name>
</gene>
<organism evidence="1">
    <name type="scientific">Tanacetum cinerariifolium</name>
    <name type="common">Dalmatian daisy</name>
    <name type="synonym">Chrysanthemum cinerariifolium</name>
    <dbReference type="NCBI Taxonomy" id="118510"/>
    <lineage>
        <taxon>Eukaryota</taxon>
        <taxon>Viridiplantae</taxon>
        <taxon>Streptophyta</taxon>
        <taxon>Embryophyta</taxon>
        <taxon>Tracheophyta</taxon>
        <taxon>Spermatophyta</taxon>
        <taxon>Magnoliopsida</taxon>
        <taxon>eudicotyledons</taxon>
        <taxon>Gunneridae</taxon>
        <taxon>Pentapetalae</taxon>
        <taxon>asterids</taxon>
        <taxon>campanulids</taxon>
        <taxon>Asterales</taxon>
        <taxon>Asteraceae</taxon>
        <taxon>Asteroideae</taxon>
        <taxon>Anthemideae</taxon>
        <taxon>Anthemidinae</taxon>
        <taxon>Tanacetum</taxon>
    </lineage>
</organism>
<dbReference type="EMBL" id="BKCJ011531905">
    <property type="protein sequence ID" value="GFD40323.1"/>
    <property type="molecule type" value="Genomic_DNA"/>
</dbReference>
<sequence>VSLDESFELAVPRETGLGVDIKVEGSDEPYLEPDIDLNVQADINECIDADALRVGGIDSRVVVKTVAQEEVETSARGAIKVKDNRVTHHVVSDGIPEPTQEGAVEVT</sequence>
<name>A0A699W0X9_TANCI</name>
<comment type="caution">
    <text evidence="1">The sequence shown here is derived from an EMBL/GenBank/DDBJ whole genome shotgun (WGS) entry which is preliminary data.</text>
</comment>
<accession>A0A699W0X9</accession>
<protein>
    <submittedName>
        <fullName evidence="1">Uncharacterized protein</fullName>
    </submittedName>
</protein>